<organism evidence="1 2">
    <name type="scientific">Paenibacillus sambharensis</name>
    <dbReference type="NCBI Taxonomy" id="1803190"/>
    <lineage>
        <taxon>Bacteria</taxon>
        <taxon>Bacillati</taxon>
        <taxon>Bacillota</taxon>
        <taxon>Bacilli</taxon>
        <taxon>Bacillales</taxon>
        <taxon>Paenibacillaceae</taxon>
        <taxon>Paenibacillus</taxon>
    </lineage>
</organism>
<keyword evidence="2" id="KW-1185">Reference proteome</keyword>
<name>A0A2W1LEX0_9BACL</name>
<comment type="caution">
    <text evidence="1">The sequence shown here is derived from an EMBL/GenBank/DDBJ whole genome shotgun (WGS) entry which is preliminary data.</text>
</comment>
<dbReference type="RefSeq" id="WP_111145313.1">
    <property type="nucleotide sequence ID" value="NZ_QKRB01000029.1"/>
</dbReference>
<dbReference type="OrthoDB" id="9811101at2"/>
<evidence type="ECO:0008006" key="3">
    <source>
        <dbReference type="Google" id="ProtNLM"/>
    </source>
</evidence>
<evidence type="ECO:0000313" key="1">
    <source>
        <dbReference type="EMBL" id="PZD97229.1"/>
    </source>
</evidence>
<evidence type="ECO:0000313" key="2">
    <source>
        <dbReference type="Proteomes" id="UP000249522"/>
    </source>
</evidence>
<gene>
    <name evidence="1" type="ORF">DNH61_03580</name>
</gene>
<dbReference type="Gene3D" id="3.40.50.300">
    <property type="entry name" value="P-loop containing nucleotide triphosphate hydrolases"/>
    <property type="match status" value="1"/>
</dbReference>
<dbReference type="EMBL" id="QKRB01000029">
    <property type="protein sequence ID" value="PZD97229.1"/>
    <property type="molecule type" value="Genomic_DNA"/>
</dbReference>
<reference evidence="1 2" key="1">
    <citation type="submission" date="2018-06" db="EMBL/GenBank/DDBJ databases">
        <title>Paenibacillus imtechensis sp. nov.</title>
        <authorList>
            <person name="Pinnaka A.K."/>
            <person name="Singh H."/>
            <person name="Kaur M."/>
        </authorList>
    </citation>
    <scope>NUCLEOTIDE SEQUENCE [LARGE SCALE GENOMIC DNA]</scope>
    <source>
        <strain evidence="1 2">SMB1</strain>
    </source>
</reference>
<accession>A0A2W1LEX0</accession>
<dbReference type="AlphaFoldDB" id="A0A2W1LEX0"/>
<dbReference type="InterPro" id="IPR027417">
    <property type="entry name" value="P-loop_NTPase"/>
</dbReference>
<dbReference type="Pfam" id="PF07931">
    <property type="entry name" value="CPT"/>
    <property type="match status" value="1"/>
</dbReference>
<proteinExistence type="predicted"/>
<sequence length="120" mass="14333">MRHFNRLRNLIVDHVLEERQWLEECVKLLADYKVLFVSVNCSLEELQRRERERGDRNMGLANYQYNLVHSHGVYDLEVDTEVNNTHECALQIKKCLHENSHFSAFTELKQRAGNRTKVYE</sequence>
<dbReference type="Proteomes" id="UP000249522">
    <property type="component" value="Unassembled WGS sequence"/>
</dbReference>
<protein>
    <recommendedName>
        <fullName evidence="3">Chloramphenicol phosphotransferase</fullName>
    </recommendedName>
</protein>